<sequence>MRGSLLDVEPFLSKTLPAKLLRWAAATMSPPLPKWRPRRTVIDLYNEKKDHTLWYWRVAATLSAFFIMIGFLVFPSSFKPNASLTISSKTSTIIALILLALGYILSVATALLCKSWLFRLDILLIPCLTSCLLGFTNVTYSLCIHSRSPQWTSSAVAAITISVASSLAYTLAALWTFRNIYMVRTRDAMHRHHSTSSTDKMMPETEQQRQQLLRLLLQQEDARNSSPDTNSSTFKLEWEWPGNGDRSNSRSTLGTLKTIPRAARNVYESKTNSIYGRQESANAPATAPMDSLAEEAPLNPRLAPLPATVYAPSINSDYDDAEIPGIVNTRSYTTQDPPPPPPPPQNHLPQLQENGYPMEKPPIQDLNERHPLERRQNQYHMIEGDQPAIEFRMRQPGEQMRSVSRASAQSREDRRTEIELSERGRGREEGLKREDLDEIDFVPSIRRVETDGFGRQITNHGH</sequence>
<keyword evidence="2" id="KW-0812">Transmembrane</keyword>
<feature type="transmembrane region" description="Helical" evidence="2">
    <location>
        <begin position="155"/>
        <end position="177"/>
    </location>
</feature>
<keyword evidence="4" id="KW-1185">Reference proteome</keyword>
<feature type="region of interest" description="Disordered" evidence="1">
    <location>
        <begin position="220"/>
        <end position="253"/>
    </location>
</feature>
<protein>
    <submittedName>
        <fullName evidence="3">Uncharacterized protein</fullName>
    </submittedName>
</protein>
<comment type="caution">
    <text evidence="3">The sequence shown here is derived from an EMBL/GenBank/DDBJ whole genome shotgun (WGS) entry which is preliminary data.</text>
</comment>
<keyword evidence="2" id="KW-1133">Transmembrane helix</keyword>
<accession>A0ABR4AQV2</accession>
<evidence type="ECO:0000256" key="1">
    <source>
        <dbReference type="SAM" id="MobiDB-lite"/>
    </source>
</evidence>
<feature type="compositionally biased region" description="Basic and acidic residues" evidence="1">
    <location>
        <begin position="410"/>
        <end position="433"/>
    </location>
</feature>
<keyword evidence="2" id="KW-0472">Membrane</keyword>
<feature type="transmembrane region" description="Helical" evidence="2">
    <location>
        <begin position="123"/>
        <end position="143"/>
    </location>
</feature>
<dbReference type="Proteomes" id="UP001590951">
    <property type="component" value="Unassembled WGS sequence"/>
</dbReference>
<feature type="compositionally biased region" description="Polar residues" evidence="1">
    <location>
        <begin position="224"/>
        <end position="234"/>
    </location>
</feature>
<dbReference type="EMBL" id="JBHFEH010000083">
    <property type="protein sequence ID" value="KAL2048080.1"/>
    <property type="molecule type" value="Genomic_DNA"/>
</dbReference>
<evidence type="ECO:0000256" key="2">
    <source>
        <dbReference type="SAM" id="Phobius"/>
    </source>
</evidence>
<proteinExistence type="predicted"/>
<gene>
    <name evidence="3" type="ORF">ABVK25_011065</name>
</gene>
<feature type="transmembrane region" description="Helical" evidence="2">
    <location>
        <begin position="94"/>
        <end position="117"/>
    </location>
</feature>
<feature type="transmembrane region" description="Helical" evidence="2">
    <location>
        <begin position="54"/>
        <end position="74"/>
    </location>
</feature>
<evidence type="ECO:0000313" key="3">
    <source>
        <dbReference type="EMBL" id="KAL2048080.1"/>
    </source>
</evidence>
<organism evidence="3 4">
    <name type="scientific">Lepraria finkii</name>
    <dbReference type="NCBI Taxonomy" id="1340010"/>
    <lineage>
        <taxon>Eukaryota</taxon>
        <taxon>Fungi</taxon>
        <taxon>Dikarya</taxon>
        <taxon>Ascomycota</taxon>
        <taxon>Pezizomycotina</taxon>
        <taxon>Lecanoromycetes</taxon>
        <taxon>OSLEUM clade</taxon>
        <taxon>Lecanoromycetidae</taxon>
        <taxon>Lecanorales</taxon>
        <taxon>Lecanorineae</taxon>
        <taxon>Stereocaulaceae</taxon>
        <taxon>Lepraria</taxon>
    </lineage>
</organism>
<evidence type="ECO:0000313" key="4">
    <source>
        <dbReference type="Proteomes" id="UP001590951"/>
    </source>
</evidence>
<feature type="region of interest" description="Disordered" evidence="1">
    <location>
        <begin position="396"/>
        <end position="433"/>
    </location>
</feature>
<name>A0ABR4AQV2_9LECA</name>
<feature type="compositionally biased region" description="Pro residues" evidence="1">
    <location>
        <begin position="336"/>
        <end position="346"/>
    </location>
</feature>
<feature type="region of interest" description="Disordered" evidence="1">
    <location>
        <begin position="329"/>
        <end position="364"/>
    </location>
</feature>
<reference evidence="3 4" key="1">
    <citation type="submission" date="2024-09" db="EMBL/GenBank/DDBJ databases">
        <title>Rethinking Asexuality: The Enigmatic Case of Functional Sexual Genes in Lepraria (Stereocaulaceae).</title>
        <authorList>
            <person name="Doellman M."/>
            <person name="Sun Y."/>
            <person name="Barcenas-Pena A."/>
            <person name="Lumbsch H.T."/>
            <person name="Grewe F."/>
        </authorList>
    </citation>
    <scope>NUCLEOTIDE SEQUENCE [LARGE SCALE GENOMIC DNA]</scope>
    <source>
        <strain evidence="3 4">Grewe 0041</strain>
    </source>
</reference>